<sequence>PPPPPPPPPPSPSPPPPPPLPPPPSPSPPPPPPLSVDDFILPASLHPESAYFDAAVNLLYLGSERTWKDVFMADRPDNVLQFTGACGVMYSSSGQAALPTSITFDGNTCFASMKKNLPNWDVSATSRFTAVWIGRFRGPASEPQMLLTLSRTPDDFNQEMTWSNQAAALFSSSTGYGFLNSFPTMTTAPGQWAMRVLSRSLDASGTGVTMSYYWYDGSGMLNVQRYA</sequence>
<proteinExistence type="predicted"/>
<organism evidence="2 3">
    <name type="scientific">Volvox reticuliferus</name>
    <dbReference type="NCBI Taxonomy" id="1737510"/>
    <lineage>
        <taxon>Eukaryota</taxon>
        <taxon>Viridiplantae</taxon>
        <taxon>Chlorophyta</taxon>
        <taxon>core chlorophytes</taxon>
        <taxon>Chlorophyceae</taxon>
        <taxon>CS clade</taxon>
        <taxon>Chlamydomonadales</taxon>
        <taxon>Volvocaceae</taxon>
        <taxon>Volvox</taxon>
    </lineage>
</organism>
<dbReference type="SUPFAM" id="SSF101447">
    <property type="entry name" value="Formin homology 2 domain (FH2 domain)"/>
    <property type="match status" value="1"/>
</dbReference>
<feature type="non-terminal residue" evidence="2">
    <location>
        <position position="227"/>
    </location>
</feature>
<dbReference type="Proteomes" id="UP000722791">
    <property type="component" value="Unassembled WGS sequence"/>
</dbReference>
<gene>
    <name evidence="2" type="ORF">Vretimale_17562</name>
</gene>
<feature type="compositionally biased region" description="Pro residues" evidence="1">
    <location>
        <begin position="1"/>
        <end position="34"/>
    </location>
</feature>
<evidence type="ECO:0000313" key="2">
    <source>
        <dbReference type="EMBL" id="GIM14748.1"/>
    </source>
</evidence>
<protein>
    <submittedName>
        <fullName evidence="2">Uncharacterized protein</fullName>
    </submittedName>
</protein>
<dbReference type="EMBL" id="BNCQ01000059">
    <property type="protein sequence ID" value="GIM14748.1"/>
    <property type="molecule type" value="Genomic_DNA"/>
</dbReference>
<feature type="region of interest" description="Disordered" evidence="1">
    <location>
        <begin position="1"/>
        <end position="35"/>
    </location>
</feature>
<name>A0A8J4LYK2_9CHLO</name>
<evidence type="ECO:0000256" key="1">
    <source>
        <dbReference type="SAM" id="MobiDB-lite"/>
    </source>
</evidence>
<reference evidence="2" key="1">
    <citation type="journal article" date="2021" name="Proc. Natl. Acad. Sci. U.S.A.">
        <title>Three genomes in the algal genus Volvox reveal the fate of a haploid sex-determining region after a transition to homothallism.</title>
        <authorList>
            <person name="Yamamoto K."/>
            <person name="Hamaji T."/>
            <person name="Kawai-Toyooka H."/>
            <person name="Matsuzaki R."/>
            <person name="Takahashi F."/>
            <person name="Nishimura Y."/>
            <person name="Kawachi M."/>
            <person name="Noguchi H."/>
            <person name="Minakuchi Y."/>
            <person name="Umen J.G."/>
            <person name="Toyoda A."/>
            <person name="Nozaki H."/>
        </authorList>
    </citation>
    <scope>NUCLEOTIDE SEQUENCE</scope>
    <source>
        <strain evidence="2">NIES-3785</strain>
    </source>
</reference>
<accession>A0A8J4LYK2</accession>
<evidence type="ECO:0000313" key="3">
    <source>
        <dbReference type="Proteomes" id="UP000722791"/>
    </source>
</evidence>
<dbReference type="AlphaFoldDB" id="A0A8J4LYK2"/>
<comment type="caution">
    <text evidence="2">The sequence shown here is derived from an EMBL/GenBank/DDBJ whole genome shotgun (WGS) entry which is preliminary data.</text>
</comment>
<feature type="non-terminal residue" evidence="2">
    <location>
        <position position="1"/>
    </location>
</feature>